<dbReference type="Gene3D" id="1.25.40.10">
    <property type="entry name" value="Tetratricopeptide repeat domain"/>
    <property type="match status" value="1"/>
</dbReference>
<evidence type="ECO:0000256" key="2">
    <source>
        <dbReference type="SAM" id="MobiDB-lite"/>
    </source>
</evidence>
<dbReference type="EMBL" id="VWOX01000011">
    <property type="protein sequence ID" value="KAA5541086.1"/>
    <property type="molecule type" value="Genomic_DNA"/>
</dbReference>
<dbReference type="Pfam" id="PF14559">
    <property type="entry name" value="TPR_19"/>
    <property type="match status" value="1"/>
</dbReference>
<accession>A0A5M6D253</accession>
<evidence type="ECO:0000313" key="4">
    <source>
        <dbReference type="Proteomes" id="UP000324479"/>
    </source>
</evidence>
<protein>
    <submittedName>
        <fullName evidence="3">Tetratricopeptide repeat protein</fullName>
    </submittedName>
</protein>
<organism evidence="3 4">
    <name type="scientific">Roseiconus nitratireducens</name>
    <dbReference type="NCBI Taxonomy" id="2605748"/>
    <lineage>
        <taxon>Bacteria</taxon>
        <taxon>Pseudomonadati</taxon>
        <taxon>Planctomycetota</taxon>
        <taxon>Planctomycetia</taxon>
        <taxon>Pirellulales</taxon>
        <taxon>Pirellulaceae</taxon>
        <taxon>Roseiconus</taxon>
    </lineage>
</organism>
<dbReference type="AlphaFoldDB" id="A0A5M6D253"/>
<dbReference type="SUPFAM" id="SSF48452">
    <property type="entry name" value="TPR-like"/>
    <property type="match status" value="1"/>
</dbReference>
<reference evidence="3 4" key="1">
    <citation type="submission" date="2019-08" db="EMBL/GenBank/DDBJ databases">
        <authorList>
            <person name="Dhanesh K."/>
            <person name="Kumar G."/>
            <person name="Sasikala C."/>
            <person name="Venkata Ramana C."/>
        </authorList>
    </citation>
    <scope>NUCLEOTIDE SEQUENCE [LARGE SCALE GENOMIC DNA]</scope>
    <source>
        <strain evidence="3 4">JC645</strain>
    </source>
</reference>
<feature type="repeat" description="TPR" evidence="1">
    <location>
        <begin position="140"/>
        <end position="173"/>
    </location>
</feature>
<feature type="compositionally biased region" description="Pro residues" evidence="2">
    <location>
        <begin position="326"/>
        <end position="336"/>
    </location>
</feature>
<dbReference type="InterPro" id="IPR019734">
    <property type="entry name" value="TPR_rpt"/>
</dbReference>
<gene>
    <name evidence="3" type="ORF">FYK55_19530</name>
</gene>
<feature type="region of interest" description="Disordered" evidence="2">
    <location>
        <begin position="298"/>
        <end position="357"/>
    </location>
</feature>
<feature type="region of interest" description="Disordered" evidence="2">
    <location>
        <begin position="15"/>
        <end position="34"/>
    </location>
</feature>
<dbReference type="Proteomes" id="UP000324479">
    <property type="component" value="Unassembled WGS sequence"/>
</dbReference>
<proteinExistence type="predicted"/>
<evidence type="ECO:0000256" key="1">
    <source>
        <dbReference type="PROSITE-ProRule" id="PRU00339"/>
    </source>
</evidence>
<dbReference type="SMART" id="SM00028">
    <property type="entry name" value="TPR"/>
    <property type="match status" value="2"/>
</dbReference>
<feature type="compositionally biased region" description="Polar residues" evidence="2">
    <location>
        <begin position="343"/>
        <end position="357"/>
    </location>
</feature>
<evidence type="ECO:0000313" key="3">
    <source>
        <dbReference type="EMBL" id="KAA5541086.1"/>
    </source>
</evidence>
<keyword evidence="4" id="KW-1185">Reference proteome</keyword>
<name>A0A5M6D253_9BACT</name>
<dbReference type="RefSeq" id="WP_150078130.1">
    <property type="nucleotide sequence ID" value="NZ_VWOX01000011.1"/>
</dbReference>
<feature type="compositionally biased region" description="Polar residues" evidence="2">
    <location>
        <begin position="21"/>
        <end position="33"/>
    </location>
</feature>
<feature type="compositionally biased region" description="Basic and acidic residues" evidence="2">
    <location>
        <begin position="302"/>
        <end position="311"/>
    </location>
</feature>
<dbReference type="PROSITE" id="PS50005">
    <property type="entry name" value="TPR"/>
    <property type="match status" value="1"/>
</dbReference>
<dbReference type="InterPro" id="IPR011990">
    <property type="entry name" value="TPR-like_helical_dom_sf"/>
</dbReference>
<comment type="caution">
    <text evidence="3">The sequence shown here is derived from an EMBL/GenBank/DDBJ whole genome shotgun (WGS) entry which is preliminary data.</text>
</comment>
<keyword evidence="1" id="KW-0802">TPR repeat</keyword>
<sequence length="373" mass="40990">MFDEPTTLAAGCRRVVPDRSGSGNPVSQPSPQESIGHVRALGHVRAVGPTGRVAAAPRSVVRRRRFLRAGMCLGLSLGGLLGGCSPFRGSNESIVRVKSSQNPARAGKLTTAGIRSLGLGHIDQAAEQFREAVAEDFTYGPAHNNLGLMHYEQGNLYQAVLAFEQAREFLPGDPAVLYNLALALEATGRIDEALTLYGTAHRMDRSNPNYLGNLVRLRVRRGDRDELLRQQLEELVLIETRPPWRRWADRQLALNLNDALDRGPVTPELESAMTTERRATDLREKVIDLTPVATASLEEDGLDRPFDREPGRSSLDPQIELDRLPDGPPEELPPPAEVLDLQAPTSSSRSALQKSVLQETDVEALSVDDYYRQ</sequence>